<evidence type="ECO:0000256" key="1">
    <source>
        <dbReference type="SAM" id="Phobius"/>
    </source>
</evidence>
<gene>
    <name evidence="2" type="ORF">QJU57_00490</name>
</gene>
<dbReference type="InterPro" id="IPR011990">
    <property type="entry name" value="TPR-like_helical_dom_sf"/>
</dbReference>
<keyword evidence="1" id="KW-1133">Transmembrane helix</keyword>
<organism evidence="2 3">
    <name type="scientific">Phocoenobacter atlanticus subsp. atlanticus</name>
    <dbReference type="NCBI Taxonomy" id="3061285"/>
    <lineage>
        <taxon>Bacteria</taxon>
        <taxon>Pseudomonadati</taxon>
        <taxon>Pseudomonadota</taxon>
        <taxon>Gammaproteobacteria</taxon>
        <taxon>Pasteurellales</taxon>
        <taxon>Pasteurellaceae</taxon>
        <taxon>Phocoenobacter</taxon>
        <taxon>Phocoenobacter atlanticus</taxon>
    </lineage>
</organism>
<dbReference type="RefSeq" id="WP_306350574.1">
    <property type="nucleotide sequence ID" value="NZ_JASAWV010000001.1"/>
</dbReference>
<keyword evidence="3" id="KW-1185">Reference proteome</keyword>
<accession>A0AAW8CIE9</accession>
<comment type="caution">
    <text evidence="2">The sequence shown here is derived from an EMBL/GenBank/DDBJ whole genome shotgun (WGS) entry which is preliminary data.</text>
</comment>
<evidence type="ECO:0000313" key="3">
    <source>
        <dbReference type="Proteomes" id="UP001226020"/>
    </source>
</evidence>
<dbReference type="EMBL" id="JASAXT010000001">
    <property type="protein sequence ID" value="MDP8147558.1"/>
    <property type="molecule type" value="Genomic_DNA"/>
</dbReference>
<dbReference type="InterPro" id="IPR027417">
    <property type="entry name" value="P-loop_NTPase"/>
</dbReference>
<feature type="transmembrane region" description="Helical" evidence="1">
    <location>
        <begin position="29"/>
        <end position="50"/>
    </location>
</feature>
<reference evidence="2 3" key="1">
    <citation type="journal article" date="2023" name="Front. Microbiol.">
        <title>Phylogeography and host specificity of Pasteurellaceae pathogenic to sea-farmed fish in the north-east Atlantic.</title>
        <authorList>
            <person name="Gulla S."/>
            <person name="Colquhoun D.J."/>
            <person name="Olsen A.B."/>
            <person name="Spilsberg B."/>
            <person name="Lagesen K."/>
            <person name="Aakesson C.P."/>
            <person name="Strom S."/>
            <person name="Manji F."/>
            <person name="Birkbeck T.H."/>
            <person name="Nilsen H.K."/>
        </authorList>
    </citation>
    <scope>NUCLEOTIDE SEQUENCE [LARGE SCALE GENOMIC DNA]</scope>
    <source>
        <strain evidence="2 3">NVIB3131</strain>
    </source>
</reference>
<dbReference type="Gene3D" id="1.25.40.10">
    <property type="entry name" value="Tetratricopeptide repeat domain"/>
    <property type="match status" value="1"/>
</dbReference>
<dbReference type="Proteomes" id="UP001226020">
    <property type="component" value="Unassembled WGS sequence"/>
</dbReference>
<keyword evidence="1" id="KW-0472">Membrane</keyword>
<dbReference type="AlphaFoldDB" id="A0AAW8CIE9"/>
<protein>
    <submittedName>
        <fullName evidence="2">Uncharacterized protein</fullName>
    </submittedName>
</protein>
<keyword evidence="1" id="KW-0812">Transmembrane</keyword>
<sequence>MKWLLEPLEQFKSIIDIINWLEQTQDKPIVLLFIIIAIFYIVFPICKWLFKLFIRFVEKVILSTLTNCLKTQKEKKKKPLNKNIGFKGFNSLYPPPTHSITLHSYLYDEQQTYYGWKAYQKENPHNFTGDKTYLNDELLLLKQLCAENAQPLLLIGEGGCGKTRLSLELARNINSLPEYNKKWVAYKSPQKLEKSSLDELITRAKLHKKKIVLVLDYIDTLSGDLDFDELYNQYMEASSEYNQYIRWILTCRSSYFDDEKKPSKLKRENLSVINLSANDSWLNGWRKKACQFIYSDSDNNNDSPILAVIQKYLKYQEIPIEFGTDCFYDIWRILDSSLPQEMQNHYSIAQLTMLFPLNAEIVKTLDPNIQNIITHWQKDGWLHKENNLYALGHDTLCDYSVLYELKKSKNPKVTLNDYWLYSRQHQAEHNYFVALRRTLPIMAMHFSLYALLLEDNMAQLEINNSDFIANNLEKSNLYAMALMSVSLTFKEKWRIFTYTLSSYQIKALKEVFDDEKNKFSTKLKYSSDLYILAITAFPYSAFLRAYYAFLISGNTTSTLHNYLNLEINLKYNKNELQDIYYQLQKAKIEDAKKNDNKREKKLSLSEILEIELTAYQQLSKIYQSSDILHSKAMFNLAFCYGKRNSGGDIQRAIETHEAIKRQYQISENEEIQIICAKAMFNLAFCYGERNSTGDSQREINTLEAIKQRYQKNNNEKIQILYAKTMVNLAICYGKRNSVGDIQRAIETYKAIKQQYQISENEEIQIQCAKAMYNLAICYGKRNSMGDIQREIETYKAIRQQHQISENEEIQILYAKTMVNLAICYGKRNSMGDIQRAIETYEAIKRQYQISENEEIQIQCAKAMVNLSVRYTQLNPPNIKQAIATYEEFKHLYQKSKNEQIIYQYTQLVENIAELYLLQKSFDLSIKKAKLAEKLMIQLNNDTYDIAIMYFIRYLANDNNITLYSILEVIKQYPAINGYNWDFKEIIFYIQKANREKSSQAMLFIDYFSGKIDIKQLENFLKTNMQN</sequence>
<name>A0AAW8CIE9_9PAST</name>
<dbReference type="SUPFAM" id="SSF52540">
    <property type="entry name" value="P-loop containing nucleoside triphosphate hydrolases"/>
    <property type="match status" value="1"/>
</dbReference>
<evidence type="ECO:0000313" key="2">
    <source>
        <dbReference type="EMBL" id="MDP8147558.1"/>
    </source>
</evidence>
<dbReference type="InterPro" id="IPR016024">
    <property type="entry name" value="ARM-type_fold"/>
</dbReference>
<dbReference type="SUPFAM" id="SSF48371">
    <property type="entry name" value="ARM repeat"/>
    <property type="match status" value="1"/>
</dbReference>
<proteinExistence type="predicted"/>
<dbReference type="Gene3D" id="3.40.50.300">
    <property type="entry name" value="P-loop containing nucleotide triphosphate hydrolases"/>
    <property type="match status" value="1"/>
</dbReference>